<keyword evidence="2" id="KW-1185">Reference proteome</keyword>
<accession>A0A429YZV0</accession>
<dbReference type="EMBL" id="RWKW01000030">
    <property type="protein sequence ID" value="RST86924.1"/>
    <property type="molecule type" value="Genomic_DNA"/>
</dbReference>
<evidence type="ECO:0000313" key="1">
    <source>
        <dbReference type="EMBL" id="RST86924.1"/>
    </source>
</evidence>
<proteinExistence type="predicted"/>
<protein>
    <recommendedName>
        <fullName evidence="3">Leucyl aminopeptidase (Aminopeptidase T)</fullName>
    </recommendedName>
</protein>
<reference evidence="1 2" key="1">
    <citation type="submission" date="2018-12" db="EMBL/GenBank/DDBJ databases">
        <title>Mesorhizobium carbonis sp. nov., isolated from coal mine water.</title>
        <authorList>
            <person name="Xin W."/>
            <person name="Xu Z."/>
            <person name="Xiang F."/>
            <person name="Zhang J."/>
            <person name="Xi L."/>
            <person name="Liu J."/>
        </authorList>
    </citation>
    <scope>NUCLEOTIDE SEQUENCE [LARGE SCALE GENOMIC DNA]</scope>
    <source>
        <strain evidence="1 2">B2.3</strain>
    </source>
</reference>
<evidence type="ECO:0008006" key="3">
    <source>
        <dbReference type="Google" id="ProtNLM"/>
    </source>
</evidence>
<dbReference type="Proteomes" id="UP000278398">
    <property type="component" value="Unassembled WGS sequence"/>
</dbReference>
<evidence type="ECO:0000313" key="2">
    <source>
        <dbReference type="Proteomes" id="UP000278398"/>
    </source>
</evidence>
<gene>
    <name evidence="1" type="ORF">EJC49_08390</name>
</gene>
<sequence>MSQPGATNDAAVLDGARNLLADCAGMRAGETLLVLHEDPTLGYYGPGLAEAVLEAAATMGIRATARAIPFDPDIDVPPADLRHAMLAADRTLFLARMGDQLRFNAELAAVRPIVCYALNRDMLGSVFGRAPYRAFVALKASVDAVLAGATSIRVTCPLGTDFSGPGVAFPGAKGDVTVARFPMSVFTPAPAAAYRGRVAQAGFLVGTGSKYYQPYGAALRDVLFIAFEGNHITGFEGDAADVDTARRHYAFVADRFGIDRDFVHSWHAGIHPGCAFPGQAGENLERWSGAAFGNPRLLHFHTCGAYAPGEICWNVVDPTVLVDGVAVWENGRLHPERVPGGSEILAAHPQVAAAFAAPAQAVGLAPHGRLSAVRTP</sequence>
<organism evidence="1 2">
    <name type="scientific">Aquibium carbonis</name>
    <dbReference type="NCBI Taxonomy" id="2495581"/>
    <lineage>
        <taxon>Bacteria</taxon>
        <taxon>Pseudomonadati</taxon>
        <taxon>Pseudomonadota</taxon>
        <taxon>Alphaproteobacteria</taxon>
        <taxon>Hyphomicrobiales</taxon>
        <taxon>Phyllobacteriaceae</taxon>
        <taxon>Aquibium</taxon>
    </lineage>
</organism>
<dbReference type="OrthoDB" id="7060208at2"/>
<name>A0A429YZV0_9HYPH</name>
<comment type="caution">
    <text evidence="1">The sequence shown here is derived from an EMBL/GenBank/DDBJ whole genome shotgun (WGS) entry which is preliminary data.</text>
</comment>
<dbReference type="RefSeq" id="WP_126699196.1">
    <property type="nucleotide sequence ID" value="NZ_RWKW01000030.1"/>
</dbReference>
<dbReference type="AlphaFoldDB" id="A0A429YZV0"/>